<feature type="signal peptide" evidence="9">
    <location>
        <begin position="1"/>
        <end position="26"/>
    </location>
</feature>
<dbReference type="Pfam" id="PF00484">
    <property type="entry name" value="Pro_CA"/>
    <property type="match status" value="1"/>
</dbReference>
<dbReference type="InterPro" id="IPR036874">
    <property type="entry name" value="Carbonic_anhydrase_sf"/>
</dbReference>
<keyword evidence="9" id="KW-0732">Signal</keyword>
<proteinExistence type="inferred from homology"/>
<comment type="catalytic activity">
    <reaction evidence="6 8">
        <text>hydrogencarbonate + H(+) = CO2 + H2O</text>
        <dbReference type="Rhea" id="RHEA:10748"/>
        <dbReference type="ChEBI" id="CHEBI:15377"/>
        <dbReference type="ChEBI" id="CHEBI:15378"/>
        <dbReference type="ChEBI" id="CHEBI:16526"/>
        <dbReference type="ChEBI" id="CHEBI:17544"/>
        <dbReference type="EC" id="4.2.1.1"/>
    </reaction>
</comment>
<organism evidence="10 11">
    <name type="scientific">Ephemerocybe angulata</name>
    <dbReference type="NCBI Taxonomy" id="980116"/>
    <lineage>
        <taxon>Eukaryota</taxon>
        <taxon>Fungi</taxon>
        <taxon>Dikarya</taxon>
        <taxon>Basidiomycota</taxon>
        <taxon>Agaricomycotina</taxon>
        <taxon>Agaricomycetes</taxon>
        <taxon>Agaricomycetidae</taxon>
        <taxon>Agaricales</taxon>
        <taxon>Agaricineae</taxon>
        <taxon>Psathyrellaceae</taxon>
        <taxon>Ephemerocybe</taxon>
    </lineage>
</organism>
<comment type="caution">
    <text evidence="10">The sequence shown here is derived from an EMBL/GenBank/DDBJ whole genome shotgun (WGS) entry which is preliminary data.</text>
</comment>
<comment type="cofactor">
    <cofactor evidence="7">
        <name>Zn(2+)</name>
        <dbReference type="ChEBI" id="CHEBI:29105"/>
    </cofactor>
    <text evidence="7">Binds 1 zinc ion per subunit.</text>
</comment>
<dbReference type="AlphaFoldDB" id="A0A8H6MCK8"/>
<evidence type="ECO:0000256" key="2">
    <source>
        <dbReference type="ARBA" id="ARBA00012925"/>
    </source>
</evidence>
<dbReference type="Proteomes" id="UP000521943">
    <property type="component" value="Unassembled WGS sequence"/>
</dbReference>
<dbReference type="InterPro" id="IPR001765">
    <property type="entry name" value="Carbonic_anhydrase"/>
</dbReference>
<dbReference type="PANTHER" id="PTHR11002:SF76">
    <property type="entry name" value="CARBONIC ANHYDRASE"/>
    <property type="match status" value="1"/>
</dbReference>
<evidence type="ECO:0000256" key="3">
    <source>
        <dbReference type="ARBA" id="ARBA00022723"/>
    </source>
</evidence>
<comment type="function">
    <text evidence="8">Reversible hydration of carbon dioxide.</text>
</comment>
<evidence type="ECO:0000256" key="9">
    <source>
        <dbReference type="SAM" id="SignalP"/>
    </source>
</evidence>
<keyword evidence="5 8" id="KW-0456">Lyase</keyword>
<feature type="binding site" evidence="7">
    <location>
        <position position="89"/>
    </location>
    <ligand>
        <name>Zn(2+)</name>
        <dbReference type="ChEBI" id="CHEBI:29105"/>
    </ligand>
</feature>
<dbReference type="GO" id="GO:0008270">
    <property type="term" value="F:zinc ion binding"/>
    <property type="evidence" value="ECO:0007669"/>
    <property type="project" value="UniProtKB-UniRule"/>
</dbReference>
<gene>
    <name evidence="10" type="ORF">DFP72DRAFT_883443</name>
</gene>
<keyword evidence="4 7" id="KW-0862">Zinc</keyword>
<keyword evidence="11" id="KW-1185">Reference proteome</keyword>
<dbReference type="GO" id="GO:0004089">
    <property type="term" value="F:carbonate dehydratase activity"/>
    <property type="evidence" value="ECO:0007669"/>
    <property type="project" value="UniProtKB-UniRule"/>
</dbReference>
<dbReference type="SMART" id="SM00947">
    <property type="entry name" value="Pro_CA"/>
    <property type="match status" value="1"/>
</dbReference>
<keyword evidence="3 7" id="KW-0479">Metal-binding</keyword>
<dbReference type="OrthoDB" id="10248475at2759"/>
<evidence type="ECO:0000313" key="11">
    <source>
        <dbReference type="Proteomes" id="UP000521943"/>
    </source>
</evidence>
<dbReference type="EC" id="4.2.1.1" evidence="2 8"/>
<reference evidence="10 11" key="1">
    <citation type="submission" date="2020-07" db="EMBL/GenBank/DDBJ databases">
        <title>Comparative genomics of pyrophilous fungi reveals a link between fire events and developmental genes.</title>
        <authorList>
            <consortium name="DOE Joint Genome Institute"/>
            <person name="Steindorff A.S."/>
            <person name="Carver A."/>
            <person name="Calhoun S."/>
            <person name="Stillman K."/>
            <person name="Liu H."/>
            <person name="Lipzen A."/>
            <person name="Pangilinan J."/>
            <person name="Labutti K."/>
            <person name="Bruns T.D."/>
            <person name="Grigoriev I.V."/>
        </authorList>
    </citation>
    <scope>NUCLEOTIDE SEQUENCE [LARGE SCALE GENOMIC DNA]</scope>
    <source>
        <strain evidence="10 11">CBS 144469</strain>
    </source>
</reference>
<sequence length="314" mass="34147">MFTFTSSGSLLRLLIVVLVCFELGLAAATTNAAAAAASPVQNDTTGSVTGFNTLGSLYDGNKRFRNTAGKRSVVKRLVEEAPSFMFLGCTDNRLTPASIFQAPVGSIITQNNIGNQYSKKDVSTDAAITYAIEDLGVQHIIVLGHYGCKGVSRAITGSKKRSSISEWIAPIANFYKRERRAEVVKFRDSRMPRRGLPKGITDPPSNDEEGYRAFVEENVKQTVKALREDSILAKAYQLGAKTNAKEMQYEVYVHGFVFDETTGTVADLKVSFGPPGKPIPSVPFTAAAAAKNLHTRKASFNKGKILSKPKYIHD</sequence>
<evidence type="ECO:0000256" key="5">
    <source>
        <dbReference type="ARBA" id="ARBA00023239"/>
    </source>
</evidence>
<feature type="binding site" evidence="7">
    <location>
        <position position="91"/>
    </location>
    <ligand>
        <name>Zn(2+)</name>
        <dbReference type="ChEBI" id="CHEBI:29105"/>
    </ligand>
</feature>
<feature type="binding site" evidence="7">
    <location>
        <position position="148"/>
    </location>
    <ligand>
        <name>Zn(2+)</name>
        <dbReference type="ChEBI" id="CHEBI:29105"/>
    </ligand>
</feature>
<evidence type="ECO:0000313" key="10">
    <source>
        <dbReference type="EMBL" id="KAF6760176.1"/>
    </source>
</evidence>
<name>A0A8H6MCK8_9AGAR</name>
<evidence type="ECO:0000256" key="8">
    <source>
        <dbReference type="RuleBase" id="RU003956"/>
    </source>
</evidence>
<accession>A0A8H6MCK8</accession>
<protein>
    <recommendedName>
        <fullName evidence="2 8">Carbonic anhydrase</fullName>
        <ecNumber evidence="2 8">4.2.1.1</ecNumber>
    </recommendedName>
    <alternativeName>
        <fullName evidence="8">Carbonate dehydratase</fullName>
    </alternativeName>
</protein>
<comment type="similarity">
    <text evidence="1 8">Belongs to the beta-class carbonic anhydrase family.</text>
</comment>
<dbReference type="SUPFAM" id="SSF53056">
    <property type="entry name" value="beta-carbonic anhydrase, cab"/>
    <property type="match status" value="1"/>
</dbReference>
<dbReference type="PANTHER" id="PTHR11002">
    <property type="entry name" value="CARBONIC ANHYDRASE"/>
    <property type="match status" value="1"/>
</dbReference>
<evidence type="ECO:0000256" key="4">
    <source>
        <dbReference type="ARBA" id="ARBA00022833"/>
    </source>
</evidence>
<feature type="binding site" evidence="7">
    <location>
        <position position="145"/>
    </location>
    <ligand>
        <name>Zn(2+)</name>
        <dbReference type="ChEBI" id="CHEBI:29105"/>
    </ligand>
</feature>
<dbReference type="EMBL" id="JACGCI010000013">
    <property type="protein sequence ID" value="KAF6760176.1"/>
    <property type="molecule type" value="Genomic_DNA"/>
</dbReference>
<dbReference type="Gene3D" id="3.40.1050.10">
    <property type="entry name" value="Carbonic anhydrase"/>
    <property type="match status" value="1"/>
</dbReference>
<evidence type="ECO:0000256" key="1">
    <source>
        <dbReference type="ARBA" id="ARBA00006217"/>
    </source>
</evidence>
<feature type="chain" id="PRO_5034156677" description="Carbonic anhydrase" evidence="9">
    <location>
        <begin position="27"/>
        <end position="314"/>
    </location>
</feature>
<evidence type="ECO:0000256" key="7">
    <source>
        <dbReference type="PIRSR" id="PIRSR601765-1"/>
    </source>
</evidence>
<evidence type="ECO:0000256" key="6">
    <source>
        <dbReference type="ARBA" id="ARBA00048348"/>
    </source>
</evidence>